<dbReference type="Pfam" id="PF00561">
    <property type="entry name" value="Abhydrolase_1"/>
    <property type="match status" value="1"/>
</dbReference>
<keyword evidence="3" id="KW-1185">Reference proteome</keyword>
<sequence>MSLQEVLSESTRYPFHHGRDTVIAYPVTGAGVTTRVVESGSSDNVLVCLHGAGSRADRWVPAMPGLVEAGFRVLAIDFPGHGFAEKREDIDYSAAGFAAVIAGVLDSLGLTKVTIAGTSLGGHVAAHIAVHRPDLISGLVLIGSVGVSEFPQEFHTPAEVLSDGSITGVRRKLSFLVADPEMVTEAWVREESMINSSTGAFQALSKVADWLDTQCNGARQDAELAKLLPELPVLLVWGAEDKWTPPSMGTAAQANLPGVALELMPGCGHAPYFEDPDQFVELMIKHGVGGAR</sequence>
<reference evidence="2 3" key="1">
    <citation type="journal article" date="2019" name="Emerg. Microbes Infect.">
        <title>Comprehensive subspecies identification of 175 nontuberculous mycobacteria species based on 7547 genomic profiles.</title>
        <authorList>
            <person name="Matsumoto Y."/>
            <person name="Kinjo T."/>
            <person name="Motooka D."/>
            <person name="Nabeya D."/>
            <person name="Jung N."/>
            <person name="Uechi K."/>
            <person name="Horii T."/>
            <person name="Iida T."/>
            <person name="Fujita J."/>
            <person name="Nakamura S."/>
        </authorList>
    </citation>
    <scope>NUCLEOTIDE SEQUENCE [LARGE SCALE GENOMIC DNA]</scope>
    <source>
        <strain evidence="2 3">JCM 13392</strain>
    </source>
</reference>
<dbReference type="InterPro" id="IPR000073">
    <property type="entry name" value="AB_hydrolase_1"/>
</dbReference>
<dbReference type="PANTHER" id="PTHR43798">
    <property type="entry name" value="MONOACYLGLYCEROL LIPASE"/>
    <property type="match status" value="1"/>
</dbReference>
<protein>
    <submittedName>
        <fullName evidence="2">2-hydroxy-6-ketonona-2,4-dienedioic acid hydrolase</fullName>
    </submittedName>
</protein>
<name>A0A7I9WVK3_9MYCO</name>
<dbReference type="AlphaFoldDB" id="A0A7I9WVK3"/>
<evidence type="ECO:0000259" key="1">
    <source>
        <dbReference type="Pfam" id="PF00561"/>
    </source>
</evidence>
<organism evidence="2 3">
    <name type="scientific">Mycolicibacterium murale</name>
    <dbReference type="NCBI Taxonomy" id="182220"/>
    <lineage>
        <taxon>Bacteria</taxon>
        <taxon>Bacillati</taxon>
        <taxon>Actinomycetota</taxon>
        <taxon>Actinomycetes</taxon>
        <taxon>Mycobacteriales</taxon>
        <taxon>Mycobacteriaceae</taxon>
        <taxon>Mycolicibacterium</taxon>
    </lineage>
</organism>
<dbReference type="Gene3D" id="3.40.50.1820">
    <property type="entry name" value="alpha/beta hydrolase"/>
    <property type="match status" value="1"/>
</dbReference>
<dbReference type="GO" id="GO:0047372">
    <property type="term" value="F:monoacylglycerol lipase activity"/>
    <property type="evidence" value="ECO:0007669"/>
    <property type="project" value="TreeGrafter"/>
</dbReference>
<dbReference type="Proteomes" id="UP000465241">
    <property type="component" value="Unassembled WGS sequence"/>
</dbReference>
<dbReference type="PANTHER" id="PTHR43798:SF33">
    <property type="entry name" value="HYDROLASE, PUTATIVE (AFU_ORTHOLOGUE AFUA_2G14860)-RELATED"/>
    <property type="match status" value="1"/>
</dbReference>
<dbReference type="RefSeq" id="WP_193491372.1">
    <property type="nucleotide sequence ID" value="NZ_BAAAMC010000023.1"/>
</dbReference>
<dbReference type="InterPro" id="IPR000639">
    <property type="entry name" value="Epox_hydrolase-like"/>
</dbReference>
<feature type="domain" description="AB hydrolase-1" evidence="1">
    <location>
        <begin position="44"/>
        <end position="276"/>
    </location>
</feature>
<dbReference type="SUPFAM" id="SSF53474">
    <property type="entry name" value="alpha/beta-Hydrolases"/>
    <property type="match status" value="1"/>
</dbReference>
<dbReference type="GO" id="GO:0016020">
    <property type="term" value="C:membrane"/>
    <property type="evidence" value="ECO:0007669"/>
    <property type="project" value="TreeGrafter"/>
</dbReference>
<dbReference type="GO" id="GO:0046464">
    <property type="term" value="P:acylglycerol catabolic process"/>
    <property type="evidence" value="ECO:0007669"/>
    <property type="project" value="TreeGrafter"/>
</dbReference>
<evidence type="ECO:0000313" key="2">
    <source>
        <dbReference type="EMBL" id="GFG61744.1"/>
    </source>
</evidence>
<proteinExistence type="predicted"/>
<dbReference type="EMBL" id="BLKT01000003">
    <property type="protein sequence ID" value="GFG61744.1"/>
    <property type="molecule type" value="Genomic_DNA"/>
</dbReference>
<evidence type="ECO:0000313" key="3">
    <source>
        <dbReference type="Proteomes" id="UP000465241"/>
    </source>
</evidence>
<dbReference type="PRINTS" id="PR00111">
    <property type="entry name" value="ABHYDROLASE"/>
</dbReference>
<accession>A0A7I9WVK3</accession>
<gene>
    <name evidence="2" type="ORF">MMUR_58800</name>
</gene>
<keyword evidence="2" id="KW-0378">Hydrolase</keyword>
<comment type="caution">
    <text evidence="2">The sequence shown here is derived from an EMBL/GenBank/DDBJ whole genome shotgun (WGS) entry which is preliminary data.</text>
</comment>
<dbReference type="InterPro" id="IPR029058">
    <property type="entry name" value="AB_hydrolase_fold"/>
</dbReference>
<dbReference type="PRINTS" id="PR00412">
    <property type="entry name" value="EPOXHYDRLASE"/>
</dbReference>
<dbReference type="InterPro" id="IPR050266">
    <property type="entry name" value="AB_hydrolase_sf"/>
</dbReference>